<evidence type="ECO:0000313" key="2">
    <source>
        <dbReference type="EMBL" id="KGO56857.1"/>
    </source>
</evidence>
<dbReference type="EMBL" id="JQFZ01000159">
    <property type="protein sequence ID" value="KGO56857.1"/>
    <property type="molecule type" value="Genomic_DNA"/>
</dbReference>
<dbReference type="VEuPathDB" id="FungiDB:PEXP_049310"/>
<sequence length="71" mass="8295">MSYYSRVNRHQRHISHPCKRQKIPNSQFASRPDLPPSLTSHVCAFFLLLPSYIPCLLRYLLIHFGLDSPTK</sequence>
<reference evidence="2 3" key="1">
    <citation type="journal article" date="2015" name="Mol. Plant Microbe Interact.">
        <title>Genome, transcriptome, and functional analyses of Penicillium expansum provide new insights into secondary metabolism and pathogenicity.</title>
        <authorList>
            <person name="Ballester A.R."/>
            <person name="Marcet-Houben M."/>
            <person name="Levin E."/>
            <person name="Sela N."/>
            <person name="Selma-Lazaro C."/>
            <person name="Carmona L."/>
            <person name="Wisniewski M."/>
            <person name="Droby S."/>
            <person name="Gonzalez-Candelas L."/>
            <person name="Gabaldon T."/>
        </authorList>
    </citation>
    <scope>NUCLEOTIDE SEQUENCE [LARGE SCALE GENOMIC DNA]</scope>
    <source>
        <strain evidence="2 3">MD-8</strain>
    </source>
</reference>
<proteinExistence type="predicted"/>
<name>A0A0A2IAS1_PENEN</name>
<comment type="caution">
    <text evidence="2">The sequence shown here is derived from an EMBL/GenBank/DDBJ whole genome shotgun (WGS) entry which is preliminary data.</text>
</comment>
<evidence type="ECO:0000256" key="1">
    <source>
        <dbReference type="SAM" id="Phobius"/>
    </source>
</evidence>
<keyword evidence="1" id="KW-1133">Transmembrane helix</keyword>
<organism evidence="2 3">
    <name type="scientific">Penicillium expansum</name>
    <name type="common">Blue mold rot fungus</name>
    <dbReference type="NCBI Taxonomy" id="27334"/>
    <lineage>
        <taxon>Eukaryota</taxon>
        <taxon>Fungi</taxon>
        <taxon>Dikarya</taxon>
        <taxon>Ascomycota</taxon>
        <taxon>Pezizomycotina</taxon>
        <taxon>Eurotiomycetes</taxon>
        <taxon>Eurotiomycetidae</taxon>
        <taxon>Eurotiales</taxon>
        <taxon>Aspergillaceae</taxon>
        <taxon>Penicillium</taxon>
    </lineage>
</organism>
<evidence type="ECO:0000313" key="3">
    <source>
        <dbReference type="Proteomes" id="UP000030143"/>
    </source>
</evidence>
<dbReference type="HOGENOM" id="CLU_2740830_0_0_1"/>
<dbReference type="AlphaFoldDB" id="A0A0A2IAS1"/>
<dbReference type="RefSeq" id="XP_016598548.1">
    <property type="nucleotide sequence ID" value="XM_016744955.1"/>
</dbReference>
<accession>A0A0A2IAS1</accession>
<protein>
    <submittedName>
        <fullName evidence="2">Uncharacterized protein</fullName>
    </submittedName>
</protein>
<dbReference type="GeneID" id="27680375"/>
<keyword evidence="1" id="KW-0812">Transmembrane</keyword>
<feature type="transmembrane region" description="Helical" evidence="1">
    <location>
        <begin position="38"/>
        <end position="61"/>
    </location>
</feature>
<keyword evidence="3" id="KW-1185">Reference proteome</keyword>
<gene>
    <name evidence="2" type="ORF">PEX2_076850</name>
</gene>
<keyword evidence="1" id="KW-0472">Membrane</keyword>
<dbReference type="Proteomes" id="UP000030143">
    <property type="component" value="Unassembled WGS sequence"/>
</dbReference>